<dbReference type="STRING" id="1450537.A0A395HXN1"/>
<dbReference type="GO" id="GO:0016020">
    <property type="term" value="C:membrane"/>
    <property type="evidence" value="ECO:0007669"/>
    <property type="project" value="TreeGrafter"/>
</dbReference>
<gene>
    <name evidence="3" type="ORF">BO97DRAFT_443259</name>
</gene>
<dbReference type="InterPro" id="IPR022703">
    <property type="entry name" value="DUF3533"/>
</dbReference>
<dbReference type="PANTHER" id="PTHR34814:SF2">
    <property type="entry name" value="DUF3533 DOMAIN-CONTAINING PROTEIN"/>
    <property type="match status" value="1"/>
</dbReference>
<keyword evidence="1" id="KW-1133">Transmembrane helix</keyword>
<keyword evidence="4" id="KW-1185">Reference proteome</keyword>
<name>A0A395HXN1_ASPHC</name>
<dbReference type="PANTHER" id="PTHR34814">
    <property type="entry name" value="NITROSOGUANIDINE RESISTANCE PROTEIN SNG1"/>
    <property type="match status" value="1"/>
</dbReference>
<evidence type="ECO:0000313" key="4">
    <source>
        <dbReference type="Proteomes" id="UP000248961"/>
    </source>
</evidence>
<proteinExistence type="predicted"/>
<keyword evidence="1" id="KW-0812">Transmembrane</keyword>
<protein>
    <recommendedName>
        <fullName evidence="2">DUF3533 domain-containing protein</fullName>
    </recommendedName>
</protein>
<accession>A0A395HXN1</accession>
<organism evidence="3 4">
    <name type="scientific">Aspergillus homomorphus (strain CBS 101889)</name>
    <dbReference type="NCBI Taxonomy" id="1450537"/>
    <lineage>
        <taxon>Eukaryota</taxon>
        <taxon>Fungi</taxon>
        <taxon>Dikarya</taxon>
        <taxon>Ascomycota</taxon>
        <taxon>Pezizomycotina</taxon>
        <taxon>Eurotiomycetes</taxon>
        <taxon>Eurotiomycetidae</taxon>
        <taxon>Eurotiales</taxon>
        <taxon>Aspergillaceae</taxon>
        <taxon>Aspergillus</taxon>
        <taxon>Aspergillus subgen. Circumdati</taxon>
    </lineage>
</organism>
<dbReference type="OrthoDB" id="2140105at2759"/>
<dbReference type="Proteomes" id="UP000248961">
    <property type="component" value="Unassembled WGS sequence"/>
</dbReference>
<feature type="transmembrane region" description="Helical" evidence="1">
    <location>
        <begin position="198"/>
        <end position="216"/>
    </location>
</feature>
<dbReference type="VEuPathDB" id="FungiDB:BO97DRAFT_443259"/>
<dbReference type="AlphaFoldDB" id="A0A395HXN1"/>
<evidence type="ECO:0000259" key="2">
    <source>
        <dbReference type="Pfam" id="PF12051"/>
    </source>
</evidence>
<reference evidence="3 4" key="1">
    <citation type="submission" date="2018-02" db="EMBL/GenBank/DDBJ databases">
        <title>The genomes of Aspergillus section Nigri reveals drivers in fungal speciation.</title>
        <authorList>
            <consortium name="DOE Joint Genome Institute"/>
            <person name="Vesth T.C."/>
            <person name="Nybo J."/>
            <person name="Theobald S."/>
            <person name="Brandl J."/>
            <person name="Frisvad J.C."/>
            <person name="Nielsen K.F."/>
            <person name="Lyhne E.K."/>
            <person name="Kogle M.E."/>
            <person name="Kuo A."/>
            <person name="Riley R."/>
            <person name="Clum A."/>
            <person name="Nolan M."/>
            <person name="Lipzen A."/>
            <person name="Salamov A."/>
            <person name="Henrissat B."/>
            <person name="Wiebenga A."/>
            <person name="De vries R.P."/>
            <person name="Grigoriev I.V."/>
            <person name="Mortensen U.H."/>
            <person name="Andersen M.R."/>
            <person name="Baker S.E."/>
        </authorList>
    </citation>
    <scope>NUCLEOTIDE SEQUENCE [LARGE SCALE GENOMIC DNA]</scope>
    <source>
        <strain evidence="3 4">CBS 101889</strain>
    </source>
</reference>
<feature type="transmembrane region" description="Helical" evidence="1">
    <location>
        <begin position="256"/>
        <end position="276"/>
    </location>
</feature>
<sequence>MTTAPARFSGKDDWKQNWRNFLAAVGVSFLLSQLLFLGDMSYLWSQLPYFTPSIPRPLRNSPGCAKRRLPWRLLGRHLRQPQEAQRGWQLSLAGNTDDNANNSTSTALTYIGNGARNPAFAQSAVYSHILTLLQATRSAYYARNASNMLQTLALVHAIHTNHLPQPDHRDGFFFMMALNGLSAQFQLFTRLTPRANRLLRLCISFCYIFIGALWAFRESWSVTANRPVLCWMAVWLDMHINFQIVDVLTAYVPMQFMPFCILPWAIVSVASTVSPFEMQPGFFRWGYALPAHELYQVLVQIWSHGCESQLRTALPVLFSWWVVSAGSGIAATHRRCRIAVAAATHGEKSFEGVGRRDGKAESVRTGSSTQGILRREVEGRQDTVELARLENAGVWE</sequence>
<dbReference type="InterPro" id="IPR053001">
    <property type="entry name" value="MNNG_permease-like"/>
</dbReference>
<dbReference type="RefSeq" id="XP_025551393.1">
    <property type="nucleotide sequence ID" value="XM_025698350.1"/>
</dbReference>
<dbReference type="GeneID" id="37202639"/>
<dbReference type="EMBL" id="KZ824284">
    <property type="protein sequence ID" value="RAL12239.1"/>
    <property type="molecule type" value="Genomic_DNA"/>
</dbReference>
<feature type="domain" description="DUF3533" evidence="2">
    <location>
        <begin position="172"/>
        <end position="324"/>
    </location>
</feature>
<feature type="transmembrane region" description="Helical" evidence="1">
    <location>
        <begin position="21"/>
        <end position="44"/>
    </location>
</feature>
<evidence type="ECO:0000313" key="3">
    <source>
        <dbReference type="EMBL" id="RAL12239.1"/>
    </source>
</evidence>
<dbReference type="Pfam" id="PF12051">
    <property type="entry name" value="DUF3533"/>
    <property type="match status" value="1"/>
</dbReference>
<evidence type="ECO:0000256" key="1">
    <source>
        <dbReference type="SAM" id="Phobius"/>
    </source>
</evidence>
<keyword evidence="1" id="KW-0472">Membrane</keyword>